<dbReference type="EMBL" id="LWDG02000048">
    <property type="protein sequence ID" value="KAE8270502.1"/>
    <property type="molecule type" value="Genomic_DNA"/>
</dbReference>
<protein>
    <submittedName>
        <fullName evidence="2">Uncharacterized protein</fullName>
    </submittedName>
</protein>
<dbReference type="AlphaFoldDB" id="A0A8X7NB38"/>
<dbReference type="Proteomes" id="UP000078113">
    <property type="component" value="Unassembled WGS sequence"/>
</dbReference>
<feature type="compositionally biased region" description="Acidic residues" evidence="1">
    <location>
        <begin position="188"/>
        <end position="227"/>
    </location>
</feature>
<reference evidence="2" key="1">
    <citation type="submission" date="2016-04" db="EMBL/GenBank/DDBJ databases">
        <authorList>
            <person name="Nguyen H.D."/>
            <person name="Samba Siva P."/>
            <person name="Cullis J."/>
            <person name="Levesque C.A."/>
            <person name="Hambleton S."/>
        </authorList>
    </citation>
    <scope>NUCLEOTIDE SEQUENCE</scope>
    <source>
        <strain evidence="2">DAOMC 236422</strain>
    </source>
</reference>
<feature type="compositionally biased region" description="Polar residues" evidence="1">
    <location>
        <begin position="237"/>
        <end position="253"/>
    </location>
</feature>
<name>A0A8X7NB38_9BASI</name>
<comment type="caution">
    <text evidence="2">The sequence shown here is derived from an EMBL/GenBank/DDBJ whole genome shotgun (WGS) entry which is preliminary data.</text>
</comment>
<organism evidence="2 3">
    <name type="scientific">Tilletia walkeri</name>
    <dbReference type="NCBI Taxonomy" id="117179"/>
    <lineage>
        <taxon>Eukaryota</taxon>
        <taxon>Fungi</taxon>
        <taxon>Dikarya</taxon>
        <taxon>Basidiomycota</taxon>
        <taxon>Ustilaginomycotina</taxon>
        <taxon>Exobasidiomycetes</taxon>
        <taxon>Tilletiales</taxon>
        <taxon>Tilletiaceae</taxon>
        <taxon>Tilletia</taxon>
    </lineage>
</organism>
<accession>A0A8X7NB38</accession>
<feature type="compositionally biased region" description="Basic and acidic residues" evidence="1">
    <location>
        <begin position="285"/>
        <end position="296"/>
    </location>
</feature>
<feature type="compositionally biased region" description="Basic and acidic residues" evidence="1">
    <location>
        <begin position="176"/>
        <end position="187"/>
    </location>
</feature>
<keyword evidence="3" id="KW-1185">Reference proteome</keyword>
<gene>
    <name evidence="2" type="ORF">A4X09_0g1846</name>
</gene>
<feature type="compositionally biased region" description="Acidic residues" evidence="1">
    <location>
        <begin position="311"/>
        <end position="320"/>
    </location>
</feature>
<evidence type="ECO:0000313" key="3">
    <source>
        <dbReference type="Proteomes" id="UP000078113"/>
    </source>
</evidence>
<proteinExistence type="predicted"/>
<evidence type="ECO:0000313" key="2">
    <source>
        <dbReference type="EMBL" id="KAE8270502.1"/>
    </source>
</evidence>
<reference evidence="2" key="2">
    <citation type="journal article" date="2019" name="IMA Fungus">
        <title>Genome sequencing and comparison of five Tilletia species to identify candidate genes for the detection of regulated species infecting wheat.</title>
        <authorList>
            <person name="Nguyen H.D.T."/>
            <person name="Sultana T."/>
            <person name="Kesanakurti P."/>
            <person name="Hambleton S."/>
        </authorList>
    </citation>
    <scope>NUCLEOTIDE SEQUENCE</scope>
    <source>
        <strain evidence="2">DAOMC 236422</strain>
    </source>
</reference>
<sequence>MSDSSSSASSDVLPEQQRCIWTKDEENALLRLLTEDKKYQSGLLHLWYPRTEHLAIKRHVKKNQPSRDTVRTTLHRLASQLSGEGGLKTPEQVRGKLYNMSQRYRIERSDLHSEARNRLLEELTSNRSDMKHRRRLIRRYHWWEMYHSLVVARERAWQGGAQNVSIPNASIQGLHAKKEDEDLPRGEEQDEEDSEEGDEDESEEETEDEDEDAWLYPDDDDDEDSDEERINRRRKNVVQQTSNIDIDTHNQQQGDEDWSKRLRCRQGKAMEEKPAEQENEEEEIGDRVSRVPETHRLRAVNRNRNRFLQMNDEEDEDSDSDFYFRYGQEDEFNQNDLQDEDDAEDVMQAAGHSPEAVLREAREDADSTMDRSEEGQDVDTRAANGYQNQQVAVDVEAQHYAASPRAFAEHIFGADREREQGTGRSDGNQKAEVVEEGAPCLAMVLFRPALSSGDIMDLDAKPSNIKPEDNTSGQFTMVNAGSSMSGLQHENSKAVELRSGAVHSYELALKKHGKLRSSSQETARTKIIERERTRCVKIKLDAQEREREQWLNFVAERMESSLEKKIRLANEELKCSVLQHVEERLQNLGSSSSSAAPAL</sequence>
<feature type="region of interest" description="Disordered" evidence="1">
    <location>
        <begin position="168"/>
        <end position="356"/>
    </location>
</feature>
<feature type="compositionally biased region" description="Acidic residues" evidence="1">
    <location>
        <begin position="329"/>
        <end position="345"/>
    </location>
</feature>
<evidence type="ECO:0000256" key="1">
    <source>
        <dbReference type="SAM" id="MobiDB-lite"/>
    </source>
</evidence>